<dbReference type="Gene3D" id="3.40.50.2000">
    <property type="entry name" value="Glycogen Phosphorylase B"/>
    <property type="match status" value="2"/>
</dbReference>
<evidence type="ECO:0000256" key="1">
    <source>
        <dbReference type="ARBA" id="ARBA00022679"/>
    </source>
</evidence>
<dbReference type="CDD" id="cd03809">
    <property type="entry name" value="GT4_MtfB-like"/>
    <property type="match status" value="1"/>
</dbReference>
<comment type="caution">
    <text evidence="4">The sequence shown here is derived from an EMBL/GenBank/DDBJ whole genome shotgun (WGS) entry which is preliminary data.</text>
</comment>
<keyword evidence="5" id="KW-1185">Reference proteome</keyword>
<dbReference type="PANTHER" id="PTHR46401">
    <property type="entry name" value="GLYCOSYLTRANSFERASE WBBK-RELATED"/>
    <property type="match status" value="1"/>
</dbReference>
<evidence type="ECO:0000313" key="5">
    <source>
        <dbReference type="Proteomes" id="UP000294498"/>
    </source>
</evidence>
<evidence type="ECO:0000259" key="3">
    <source>
        <dbReference type="Pfam" id="PF13439"/>
    </source>
</evidence>
<reference evidence="4 5" key="1">
    <citation type="submission" date="2019-03" db="EMBL/GenBank/DDBJ databases">
        <title>Genomic Encyclopedia of Type Strains, Phase IV (KMG-IV): sequencing the most valuable type-strain genomes for metagenomic binning, comparative biology and taxonomic classification.</title>
        <authorList>
            <person name="Goeker M."/>
        </authorList>
    </citation>
    <scope>NUCLEOTIDE SEQUENCE [LARGE SCALE GENOMIC DNA]</scope>
    <source>
        <strain evidence="4 5">DSM 100059</strain>
    </source>
</reference>
<proteinExistence type="predicted"/>
<dbReference type="Pfam" id="PF00534">
    <property type="entry name" value="Glycos_transf_1"/>
    <property type="match status" value="1"/>
</dbReference>
<dbReference type="InterPro" id="IPR028098">
    <property type="entry name" value="Glyco_trans_4-like_N"/>
</dbReference>
<protein>
    <submittedName>
        <fullName evidence="4">Glycosyltransferase involved in cell wall biosynthesis</fullName>
    </submittedName>
</protein>
<organism evidence="4 5">
    <name type="scientific">Dinghuibacter silviterrae</name>
    <dbReference type="NCBI Taxonomy" id="1539049"/>
    <lineage>
        <taxon>Bacteria</taxon>
        <taxon>Pseudomonadati</taxon>
        <taxon>Bacteroidota</taxon>
        <taxon>Chitinophagia</taxon>
        <taxon>Chitinophagales</taxon>
        <taxon>Chitinophagaceae</taxon>
        <taxon>Dinghuibacter</taxon>
    </lineage>
</organism>
<evidence type="ECO:0000259" key="2">
    <source>
        <dbReference type="Pfam" id="PF00534"/>
    </source>
</evidence>
<dbReference type="EMBL" id="SODV01000001">
    <property type="protein sequence ID" value="TDX01776.1"/>
    <property type="molecule type" value="Genomic_DNA"/>
</dbReference>
<accession>A0A4R8DUY0</accession>
<dbReference type="RefSeq" id="WP_133994415.1">
    <property type="nucleotide sequence ID" value="NZ_SODV01000001.1"/>
</dbReference>
<gene>
    <name evidence="4" type="ORF">EDB95_2819</name>
</gene>
<dbReference type="PANTHER" id="PTHR46401:SF2">
    <property type="entry name" value="GLYCOSYLTRANSFERASE WBBK-RELATED"/>
    <property type="match status" value="1"/>
</dbReference>
<dbReference type="SUPFAM" id="SSF53756">
    <property type="entry name" value="UDP-Glycosyltransferase/glycogen phosphorylase"/>
    <property type="match status" value="1"/>
</dbReference>
<feature type="domain" description="Glycosyltransferase subfamily 4-like N-terminal" evidence="3">
    <location>
        <begin position="54"/>
        <end position="167"/>
    </location>
</feature>
<sequence length="388" mass="42799">MNILVDYQIFLAQRYGGISHYHAKIHHAINRGASGHRSVLGVFGSSNKYLGFFPDPFRLLNLKGKAVLRSLNQAATKTFVRRFDVFHPSYYDNYFLSARRLPPFVLTIHDVIPERFFMDARGRELVARKKNLIPRAAHIIAISEATKAGLLEYYDVPESRVSVIPHGRPDHFERFAARSAPPARAASAASEAAAGHMLLAASAASAATGATAASSGNGQPYLLYVGLRSSYKNFALFADGVAPFARRHGVRIKVVGPAPLPDELQQVERLRLAPLTDWLTGTTDEELYRLYRHALCFVFPSLDEGFGIPLLEAAAAGCPVLCSDIPVFREIMGDAALYFDPRAAESLEGPLEQVSGLRSVLVDRATRNLDRFSWDEAARQTLQVYLNA</sequence>
<dbReference type="OrthoDB" id="9801609at2"/>
<dbReference type="GO" id="GO:0016757">
    <property type="term" value="F:glycosyltransferase activity"/>
    <property type="evidence" value="ECO:0007669"/>
    <property type="project" value="InterPro"/>
</dbReference>
<dbReference type="AlphaFoldDB" id="A0A4R8DUY0"/>
<dbReference type="Pfam" id="PF13439">
    <property type="entry name" value="Glyco_transf_4"/>
    <property type="match status" value="1"/>
</dbReference>
<dbReference type="InterPro" id="IPR001296">
    <property type="entry name" value="Glyco_trans_1"/>
</dbReference>
<evidence type="ECO:0000313" key="4">
    <source>
        <dbReference type="EMBL" id="TDX01776.1"/>
    </source>
</evidence>
<dbReference type="GO" id="GO:0009103">
    <property type="term" value="P:lipopolysaccharide biosynthetic process"/>
    <property type="evidence" value="ECO:0007669"/>
    <property type="project" value="TreeGrafter"/>
</dbReference>
<dbReference type="Proteomes" id="UP000294498">
    <property type="component" value="Unassembled WGS sequence"/>
</dbReference>
<name>A0A4R8DUY0_9BACT</name>
<keyword evidence="1 4" id="KW-0808">Transferase</keyword>
<feature type="domain" description="Glycosyl transferase family 1" evidence="2">
    <location>
        <begin position="217"/>
        <end position="353"/>
    </location>
</feature>